<dbReference type="RefSeq" id="WP_135600727.1">
    <property type="nucleotide sequence ID" value="NZ_RQFK01000011.1"/>
</dbReference>
<dbReference type="EMBL" id="RQFK01000011">
    <property type="protein sequence ID" value="TGK87133.1"/>
    <property type="molecule type" value="Genomic_DNA"/>
</dbReference>
<dbReference type="GO" id="GO:0003700">
    <property type="term" value="F:DNA-binding transcription factor activity"/>
    <property type="evidence" value="ECO:0007669"/>
    <property type="project" value="InterPro"/>
</dbReference>
<dbReference type="AlphaFoldDB" id="A0A4R9IFS3"/>
<keyword evidence="2" id="KW-0238">DNA-binding</keyword>
<evidence type="ECO:0000259" key="4">
    <source>
        <dbReference type="PROSITE" id="PS01124"/>
    </source>
</evidence>
<feature type="domain" description="HTH araC/xylS-type" evidence="4">
    <location>
        <begin position="153"/>
        <end position="253"/>
    </location>
</feature>
<dbReference type="PANTHER" id="PTHR43280">
    <property type="entry name" value="ARAC-FAMILY TRANSCRIPTIONAL REGULATOR"/>
    <property type="match status" value="1"/>
</dbReference>
<dbReference type="OrthoDB" id="323290at2"/>
<dbReference type="GO" id="GO:0043565">
    <property type="term" value="F:sequence-specific DNA binding"/>
    <property type="evidence" value="ECO:0007669"/>
    <property type="project" value="InterPro"/>
</dbReference>
<protein>
    <submittedName>
        <fullName evidence="5">Helix-turn-helix domain-containing protein</fullName>
    </submittedName>
</protein>
<evidence type="ECO:0000313" key="6">
    <source>
        <dbReference type="Proteomes" id="UP000298009"/>
    </source>
</evidence>
<accession>A0A4R9IFS3</accession>
<dbReference type="Gene3D" id="1.10.10.60">
    <property type="entry name" value="Homeodomain-like"/>
    <property type="match status" value="1"/>
</dbReference>
<dbReference type="SMART" id="SM00342">
    <property type="entry name" value="HTH_ARAC"/>
    <property type="match status" value="1"/>
</dbReference>
<proteinExistence type="predicted"/>
<evidence type="ECO:0000313" key="5">
    <source>
        <dbReference type="EMBL" id="TGK87133.1"/>
    </source>
</evidence>
<dbReference type="InterPro" id="IPR018060">
    <property type="entry name" value="HTH_AraC"/>
</dbReference>
<dbReference type="Proteomes" id="UP000298009">
    <property type="component" value="Unassembled WGS sequence"/>
</dbReference>
<dbReference type="InterPro" id="IPR009057">
    <property type="entry name" value="Homeodomain-like_sf"/>
</dbReference>
<keyword evidence="3" id="KW-0804">Transcription</keyword>
<dbReference type="Pfam" id="PF12833">
    <property type="entry name" value="HTH_18"/>
    <property type="match status" value="1"/>
</dbReference>
<evidence type="ECO:0000256" key="3">
    <source>
        <dbReference type="ARBA" id="ARBA00023163"/>
    </source>
</evidence>
<keyword evidence="6" id="KW-1185">Reference proteome</keyword>
<reference evidence="5" key="1">
    <citation type="journal article" date="2019" name="PLoS Negl. Trop. Dis.">
        <title>Revisiting the worldwide diversity of Leptospira species in the environment.</title>
        <authorList>
            <person name="Vincent A.T."/>
            <person name="Schiettekatte O."/>
            <person name="Bourhy P."/>
            <person name="Veyrier F.J."/>
            <person name="Picardeau M."/>
        </authorList>
    </citation>
    <scope>NUCLEOTIDE SEQUENCE [LARGE SCALE GENOMIC DNA]</scope>
    <source>
        <strain evidence="5">201800287</strain>
    </source>
</reference>
<evidence type="ECO:0000256" key="1">
    <source>
        <dbReference type="ARBA" id="ARBA00023015"/>
    </source>
</evidence>
<dbReference type="Pfam" id="PF20240">
    <property type="entry name" value="DUF6597"/>
    <property type="match status" value="1"/>
</dbReference>
<dbReference type="SUPFAM" id="SSF46689">
    <property type="entry name" value="Homeodomain-like"/>
    <property type="match status" value="1"/>
</dbReference>
<keyword evidence="1" id="KW-0805">Transcription regulation</keyword>
<organism evidence="5 6">
    <name type="scientific">Leptospira noumeaensis</name>
    <dbReference type="NCBI Taxonomy" id="2484964"/>
    <lineage>
        <taxon>Bacteria</taxon>
        <taxon>Pseudomonadati</taxon>
        <taxon>Spirochaetota</taxon>
        <taxon>Spirochaetia</taxon>
        <taxon>Leptospirales</taxon>
        <taxon>Leptospiraceae</taxon>
        <taxon>Leptospira</taxon>
    </lineage>
</organism>
<dbReference type="PANTHER" id="PTHR43280:SF2">
    <property type="entry name" value="HTH-TYPE TRANSCRIPTIONAL REGULATOR EXSA"/>
    <property type="match status" value="1"/>
</dbReference>
<sequence>MKVDSFVPSENLKPYVQKYLIITAEEGIENRILPNPNLVLSFQLKGNLKSEESNSLYDLPKVGLAGFRKCVRTIIYPKNSSALLVLFSEVGAFTFFKEPISEFYGKTVSLKDLFSESMINRIEEQLFVCKSNNERISLIENFLYQIKKDRIIDPIITKTLLKIKETNGKIKIGDIRQGLPISIDSLEKKFKASIGTTLKHYSNLLRIRSVISSHSQKTNLTDLAYDAGYFDQPHFNKEFKLFTGSTPKEYFKNPQNW</sequence>
<name>A0A4R9IFS3_9LEPT</name>
<dbReference type="PROSITE" id="PS01124">
    <property type="entry name" value="HTH_ARAC_FAMILY_2"/>
    <property type="match status" value="1"/>
</dbReference>
<evidence type="ECO:0000256" key="2">
    <source>
        <dbReference type="ARBA" id="ARBA00023125"/>
    </source>
</evidence>
<comment type="caution">
    <text evidence="5">The sequence shown here is derived from an EMBL/GenBank/DDBJ whole genome shotgun (WGS) entry which is preliminary data.</text>
</comment>
<dbReference type="InterPro" id="IPR046532">
    <property type="entry name" value="DUF6597"/>
</dbReference>
<gene>
    <name evidence="5" type="ORF">EHQ24_05955</name>
</gene>